<dbReference type="AlphaFoldDB" id="A0A4U1EAT4"/>
<dbReference type="Proteomes" id="UP000308365">
    <property type="component" value="Unassembled WGS sequence"/>
</dbReference>
<dbReference type="EMBL" id="RWIC01008335">
    <property type="protein sequence ID" value="TKC33279.1"/>
    <property type="molecule type" value="Genomic_DNA"/>
</dbReference>
<feature type="non-terminal residue" evidence="1">
    <location>
        <position position="1"/>
    </location>
</feature>
<reference evidence="2" key="1">
    <citation type="journal article" date="2019" name="IScience">
        <title>Narwhal Genome Reveals Long-Term Low Genetic Diversity despite Current Large Abundance Size.</title>
        <authorList>
            <person name="Westbury M.V."/>
            <person name="Petersen B."/>
            <person name="Garde E."/>
            <person name="Heide-Jorgensen M.P."/>
            <person name="Lorenzen E.D."/>
        </authorList>
    </citation>
    <scope>NUCLEOTIDE SEQUENCE [LARGE SCALE GENOMIC DNA]</scope>
</reference>
<organism evidence="1 2">
    <name type="scientific">Monodon monoceros</name>
    <name type="common">Narwhal</name>
    <name type="synonym">Ceratodon monodon</name>
    <dbReference type="NCBI Taxonomy" id="40151"/>
    <lineage>
        <taxon>Eukaryota</taxon>
        <taxon>Metazoa</taxon>
        <taxon>Chordata</taxon>
        <taxon>Craniata</taxon>
        <taxon>Vertebrata</taxon>
        <taxon>Euteleostomi</taxon>
        <taxon>Mammalia</taxon>
        <taxon>Eutheria</taxon>
        <taxon>Laurasiatheria</taxon>
        <taxon>Artiodactyla</taxon>
        <taxon>Whippomorpha</taxon>
        <taxon>Cetacea</taxon>
        <taxon>Odontoceti</taxon>
        <taxon>Monodontidae</taxon>
        <taxon>Monodon</taxon>
    </lineage>
</organism>
<accession>A0A4U1EAT4</accession>
<gene>
    <name evidence="1" type="ORF">EI555_012573</name>
</gene>
<feature type="non-terminal residue" evidence="1">
    <location>
        <position position="103"/>
    </location>
</feature>
<evidence type="ECO:0000313" key="1">
    <source>
        <dbReference type="EMBL" id="TKC33279.1"/>
    </source>
</evidence>
<protein>
    <submittedName>
        <fullName evidence="1">Uncharacterized protein</fullName>
    </submittedName>
</protein>
<sequence>GFPYGHLHASNVMLEGDACRLLDLENSLLGLPSFYRSYFSQFRKINTLESVDVHCFGHLLSVSVASIPLPGTYAICLRVKSFDTVLISPQTVVAKRCQTFHHQ</sequence>
<evidence type="ECO:0000313" key="2">
    <source>
        <dbReference type="Proteomes" id="UP000308365"/>
    </source>
</evidence>
<name>A0A4U1EAT4_MONMO</name>
<comment type="caution">
    <text evidence="1">The sequence shown here is derived from an EMBL/GenBank/DDBJ whole genome shotgun (WGS) entry which is preliminary data.</text>
</comment>
<proteinExistence type="predicted"/>